<dbReference type="eggNOG" id="KOG1547">
    <property type="taxonomic scope" value="Eukaryota"/>
</dbReference>
<evidence type="ECO:0000259" key="8">
    <source>
        <dbReference type="PROSITE" id="PS50222"/>
    </source>
</evidence>
<evidence type="ECO:0000256" key="1">
    <source>
        <dbReference type="ARBA" id="ARBA00022618"/>
    </source>
</evidence>
<dbReference type="GO" id="GO:0005509">
    <property type="term" value="F:calcium ion binding"/>
    <property type="evidence" value="ECO:0007669"/>
    <property type="project" value="InterPro"/>
</dbReference>
<dbReference type="InterPro" id="IPR002048">
    <property type="entry name" value="EF_hand_dom"/>
</dbReference>
<keyword evidence="6" id="KW-0131">Cell cycle</keyword>
<dbReference type="FunCoup" id="A0A0D2UJK4">
    <property type="interactions" value="59"/>
</dbReference>
<keyword evidence="11" id="KW-1185">Reference proteome</keyword>
<dbReference type="Gene3D" id="3.40.50.300">
    <property type="entry name" value="P-loop containing nucleotide triphosphate hydrolases"/>
    <property type="match status" value="1"/>
</dbReference>
<dbReference type="PROSITE" id="PS50222">
    <property type="entry name" value="EF_HAND_2"/>
    <property type="match status" value="2"/>
</dbReference>
<keyword evidence="5 7" id="KW-0342">GTP-binding</keyword>
<dbReference type="InterPro" id="IPR018247">
    <property type="entry name" value="EF_Hand_1_Ca_BS"/>
</dbReference>
<evidence type="ECO:0000259" key="9">
    <source>
        <dbReference type="PROSITE" id="PS51719"/>
    </source>
</evidence>
<dbReference type="EMBL" id="KE346368">
    <property type="protein sequence ID" value="KJE95281.1"/>
    <property type="molecule type" value="Genomic_DNA"/>
</dbReference>
<keyword evidence="1" id="KW-0132">Cell division</keyword>
<evidence type="ECO:0000256" key="5">
    <source>
        <dbReference type="ARBA" id="ARBA00023134"/>
    </source>
</evidence>
<dbReference type="Pfam" id="PF00735">
    <property type="entry name" value="Septin"/>
    <property type="match status" value="1"/>
</dbReference>
<feature type="domain" description="EF-hand" evidence="8">
    <location>
        <begin position="8"/>
        <end position="43"/>
    </location>
</feature>
<feature type="domain" description="EF-hand" evidence="8">
    <location>
        <begin position="45"/>
        <end position="80"/>
    </location>
</feature>
<evidence type="ECO:0000256" key="3">
    <source>
        <dbReference type="ARBA" id="ARBA00022837"/>
    </source>
</evidence>
<evidence type="ECO:0000256" key="2">
    <source>
        <dbReference type="ARBA" id="ARBA00022741"/>
    </source>
</evidence>
<dbReference type="GO" id="GO:0005856">
    <property type="term" value="C:cytoskeleton"/>
    <property type="evidence" value="ECO:0007669"/>
    <property type="project" value="UniProtKB-ARBA"/>
</dbReference>
<dbReference type="PANTHER" id="PTHR18884">
    <property type="entry name" value="SEPTIN"/>
    <property type="match status" value="1"/>
</dbReference>
<evidence type="ECO:0000256" key="6">
    <source>
        <dbReference type="ARBA" id="ARBA00023306"/>
    </source>
</evidence>
<proteinExistence type="inferred from homology"/>
<dbReference type="SUPFAM" id="SSF52540">
    <property type="entry name" value="P-loop containing nucleoside triphosphate hydrolases"/>
    <property type="match status" value="1"/>
</dbReference>
<accession>A0A0D2UJK4</accession>
<organism evidence="10 11">
    <name type="scientific">Capsaspora owczarzaki (strain ATCC 30864)</name>
    <dbReference type="NCBI Taxonomy" id="595528"/>
    <lineage>
        <taxon>Eukaryota</taxon>
        <taxon>Filasterea</taxon>
        <taxon>Capsaspora</taxon>
    </lineage>
</organism>
<keyword evidence="4" id="KW-0175">Coiled coil</keyword>
<dbReference type="CDD" id="cd01850">
    <property type="entry name" value="CDC_Septin"/>
    <property type="match status" value="1"/>
</dbReference>
<dbReference type="InterPro" id="IPR030379">
    <property type="entry name" value="G_SEPTIN_dom"/>
</dbReference>
<dbReference type="STRING" id="595528.A0A0D2UJK4"/>
<dbReference type="RefSeq" id="XP_004346425.2">
    <property type="nucleotide sequence ID" value="XM_004346375.2"/>
</dbReference>
<dbReference type="InterPro" id="IPR011992">
    <property type="entry name" value="EF-hand-dom_pair"/>
</dbReference>
<evidence type="ECO:0000256" key="7">
    <source>
        <dbReference type="RuleBase" id="RU004560"/>
    </source>
</evidence>
<dbReference type="PROSITE" id="PS51719">
    <property type="entry name" value="G_SEPTIN"/>
    <property type="match status" value="1"/>
</dbReference>
<dbReference type="InterPro" id="IPR016491">
    <property type="entry name" value="Septin"/>
</dbReference>
<dbReference type="PROSITE" id="PS00018">
    <property type="entry name" value="EF_HAND_1"/>
    <property type="match status" value="2"/>
</dbReference>
<dbReference type="OrthoDB" id="416553at2759"/>
<dbReference type="InParanoid" id="A0A0D2UJK4"/>
<dbReference type="CDD" id="cd00051">
    <property type="entry name" value="EFh"/>
    <property type="match status" value="1"/>
</dbReference>
<evidence type="ECO:0000313" key="10">
    <source>
        <dbReference type="EMBL" id="KJE95281.1"/>
    </source>
</evidence>
<dbReference type="FunFam" id="3.40.50.300:FF:000162">
    <property type="entry name" value="septin-7 isoform X1"/>
    <property type="match status" value="1"/>
</dbReference>
<evidence type="ECO:0000313" key="11">
    <source>
        <dbReference type="Proteomes" id="UP000008743"/>
    </source>
</evidence>
<gene>
    <name evidence="10" type="ORF">CAOG_005752</name>
</gene>
<feature type="domain" description="Septin-type G" evidence="9">
    <location>
        <begin position="111"/>
        <end position="383"/>
    </location>
</feature>
<dbReference type="GO" id="GO:0051301">
    <property type="term" value="P:cell division"/>
    <property type="evidence" value="ECO:0007669"/>
    <property type="project" value="UniProtKB-KW"/>
</dbReference>
<dbReference type="InterPro" id="IPR027417">
    <property type="entry name" value="P-loop_NTPase"/>
</dbReference>
<dbReference type="Proteomes" id="UP000008743">
    <property type="component" value="Unassembled WGS sequence"/>
</dbReference>
<keyword evidence="3" id="KW-0106">Calcium</keyword>
<reference evidence="11" key="1">
    <citation type="submission" date="2011-02" db="EMBL/GenBank/DDBJ databases">
        <title>The Genome Sequence of Capsaspora owczarzaki ATCC 30864.</title>
        <authorList>
            <person name="Russ C."/>
            <person name="Cuomo C."/>
            <person name="Burger G."/>
            <person name="Gray M.W."/>
            <person name="Holland P.W.H."/>
            <person name="King N."/>
            <person name="Lang F.B.F."/>
            <person name="Roger A.J."/>
            <person name="Ruiz-Trillo I."/>
            <person name="Young S.K."/>
            <person name="Zeng Q."/>
            <person name="Gargeya S."/>
            <person name="Alvarado L."/>
            <person name="Berlin A."/>
            <person name="Chapman S.B."/>
            <person name="Chen Z."/>
            <person name="Freedman E."/>
            <person name="Gellesch M."/>
            <person name="Goldberg J."/>
            <person name="Griggs A."/>
            <person name="Gujja S."/>
            <person name="Heilman E."/>
            <person name="Heiman D."/>
            <person name="Howarth C."/>
            <person name="Mehta T."/>
            <person name="Neiman D."/>
            <person name="Pearson M."/>
            <person name="Roberts A."/>
            <person name="Saif S."/>
            <person name="Shea T."/>
            <person name="Shenoy N."/>
            <person name="Sisk P."/>
            <person name="Stolte C."/>
            <person name="Sykes S."/>
            <person name="White J."/>
            <person name="Yandava C."/>
            <person name="Haas B."/>
            <person name="Nusbaum C."/>
            <person name="Birren B."/>
        </authorList>
    </citation>
    <scope>NUCLEOTIDE SEQUENCE</scope>
    <source>
        <strain evidence="11">ATCC 30864</strain>
    </source>
</reference>
<keyword evidence="2 7" id="KW-0547">Nucleotide-binding</keyword>
<dbReference type="SMART" id="SM00054">
    <property type="entry name" value="EFh"/>
    <property type="match status" value="2"/>
</dbReference>
<protein>
    <submittedName>
        <fullName evidence="10">Septin 9</fullName>
    </submittedName>
</protein>
<comment type="similarity">
    <text evidence="7">Belongs to the TRAFAC class TrmE-Era-EngA-EngB-Septin-like GTPase superfamily. Septin GTPase family.</text>
</comment>
<name>A0A0D2UJK4_CAPO3</name>
<dbReference type="AlphaFoldDB" id="A0A0D2UJK4"/>
<dbReference type="Gene3D" id="1.10.238.10">
    <property type="entry name" value="EF-hand"/>
    <property type="match status" value="1"/>
</dbReference>
<evidence type="ECO:0000256" key="4">
    <source>
        <dbReference type="ARBA" id="ARBA00023054"/>
    </source>
</evidence>
<dbReference type="PhylomeDB" id="A0A0D2UJK4"/>
<sequence length="414" mass="45762">MVVQFTSQQEKAIEQAFNSIDTDHSGSIDRDELGTAVQKLLDRKVTDAEVDEMLAKADSDRSGSISLDEFKAMMADHLSRSTNWGKLRTALGGYVGFDQLQQQQNRKAMKRGFQFNLMVVGESGLGKSTLVNTLFRSKIARSTLAGAEDAKIPKTVEIHSVSHVIEEKNVRLRLTVSDTPGFGDHINNDGSWQPILDHINKLNEKYFADESAVVRNIAPVDSRIHACIYFIAPTGHSLKPIDIEFMKKLDKSVNIIPVIAKADTLTLEERAAFKERIVEDLDQHAINVYPNVNEDDDEEDKAINSKLSELLPFAVIGSDKEVIVNGQGVLGRKTKWGFIEVENKDHCEFSNLRDMLIRTHMQDLIDVTHFTHYEKFRAAKLRGGAPAPAAAPAQAAAPKAVVKVGGNSVADSSI</sequence>
<dbReference type="Pfam" id="PF13499">
    <property type="entry name" value="EF-hand_7"/>
    <property type="match status" value="1"/>
</dbReference>
<dbReference type="GO" id="GO:0005525">
    <property type="term" value="F:GTP binding"/>
    <property type="evidence" value="ECO:0007669"/>
    <property type="project" value="UniProtKB-KW"/>
</dbReference>
<dbReference type="SUPFAM" id="SSF47473">
    <property type="entry name" value="EF-hand"/>
    <property type="match status" value="1"/>
</dbReference>